<name>A0A0N5D4E7_THECL</name>
<accession>A0A0N5D4E7</accession>
<reference evidence="1 2" key="2">
    <citation type="submission" date="2018-11" db="EMBL/GenBank/DDBJ databases">
        <authorList>
            <consortium name="Pathogen Informatics"/>
        </authorList>
    </citation>
    <scope>NUCLEOTIDE SEQUENCE [LARGE SCALE GENOMIC DNA]</scope>
</reference>
<gene>
    <name evidence="1" type="ORF">TCLT_LOCUS7826</name>
</gene>
<evidence type="ECO:0000313" key="3">
    <source>
        <dbReference type="WBParaSite" id="TCLT_0000783701-mRNA-1"/>
    </source>
</evidence>
<dbReference type="AlphaFoldDB" id="A0A0N5D4E7"/>
<dbReference type="Proteomes" id="UP000276776">
    <property type="component" value="Unassembled WGS sequence"/>
</dbReference>
<dbReference type="WBParaSite" id="TCLT_0000783701-mRNA-1">
    <property type="protein sequence ID" value="TCLT_0000783701-mRNA-1"/>
    <property type="gene ID" value="TCLT_0000783701"/>
</dbReference>
<protein>
    <submittedName>
        <fullName evidence="1 3">Uncharacterized protein</fullName>
    </submittedName>
</protein>
<sequence length="76" mass="8553">MARRAGKLYKHEEISAGRDRWVCVLSVAPGDLYALVVLSLLQSRLYCRESEHSRGADTQRALQPRLIEKSVLASLN</sequence>
<evidence type="ECO:0000313" key="2">
    <source>
        <dbReference type="Proteomes" id="UP000276776"/>
    </source>
</evidence>
<evidence type="ECO:0000313" key="1">
    <source>
        <dbReference type="EMBL" id="VDN05322.1"/>
    </source>
</evidence>
<dbReference type="EMBL" id="UYYF01004549">
    <property type="protein sequence ID" value="VDN05322.1"/>
    <property type="molecule type" value="Genomic_DNA"/>
</dbReference>
<organism evidence="3">
    <name type="scientific">Thelazia callipaeda</name>
    <name type="common">Oriental eyeworm</name>
    <name type="synonym">Parasitic nematode</name>
    <dbReference type="NCBI Taxonomy" id="103827"/>
    <lineage>
        <taxon>Eukaryota</taxon>
        <taxon>Metazoa</taxon>
        <taxon>Ecdysozoa</taxon>
        <taxon>Nematoda</taxon>
        <taxon>Chromadorea</taxon>
        <taxon>Rhabditida</taxon>
        <taxon>Spirurina</taxon>
        <taxon>Spiruromorpha</taxon>
        <taxon>Thelazioidea</taxon>
        <taxon>Thelaziidae</taxon>
        <taxon>Thelazia</taxon>
    </lineage>
</organism>
<reference evidence="3" key="1">
    <citation type="submission" date="2017-02" db="UniProtKB">
        <authorList>
            <consortium name="WormBaseParasite"/>
        </authorList>
    </citation>
    <scope>IDENTIFICATION</scope>
</reference>
<proteinExistence type="predicted"/>
<keyword evidence="2" id="KW-1185">Reference proteome</keyword>